<organism evidence="3 4">
    <name type="scientific">Spodoptera exigua</name>
    <name type="common">Beet armyworm</name>
    <name type="synonym">Noctua fulgens</name>
    <dbReference type="NCBI Taxonomy" id="7107"/>
    <lineage>
        <taxon>Eukaryota</taxon>
        <taxon>Metazoa</taxon>
        <taxon>Ecdysozoa</taxon>
        <taxon>Arthropoda</taxon>
        <taxon>Hexapoda</taxon>
        <taxon>Insecta</taxon>
        <taxon>Pterygota</taxon>
        <taxon>Neoptera</taxon>
        <taxon>Endopterygota</taxon>
        <taxon>Lepidoptera</taxon>
        <taxon>Glossata</taxon>
        <taxon>Ditrysia</taxon>
        <taxon>Noctuoidea</taxon>
        <taxon>Noctuidae</taxon>
        <taxon>Amphipyrinae</taxon>
        <taxon>Spodoptera</taxon>
    </lineage>
</organism>
<dbReference type="AlphaFoldDB" id="A0A922SCF8"/>
<comment type="caution">
    <text evidence="3">The sequence shown here is derived from an EMBL/GenBank/DDBJ whole genome shotgun (WGS) entry which is preliminary data.</text>
</comment>
<dbReference type="Pfam" id="PF26080">
    <property type="entry name" value="CUB_animal"/>
    <property type="match status" value="1"/>
</dbReference>
<feature type="domain" description="CUB" evidence="2">
    <location>
        <begin position="26"/>
        <end position="105"/>
    </location>
</feature>
<reference evidence="3" key="1">
    <citation type="journal article" date="2021" name="G3 (Bethesda)">
        <title>Genome and transcriptome analysis of the beet armyworm Spodoptera exigua reveals targets for pest control. .</title>
        <authorList>
            <person name="Simon S."/>
            <person name="Breeschoten T."/>
            <person name="Jansen H.J."/>
            <person name="Dirks R.P."/>
            <person name="Schranz M.E."/>
            <person name="Ros V.I.D."/>
        </authorList>
    </citation>
    <scope>NUCLEOTIDE SEQUENCE</scope>
    <source>
        <strain evidence="3">TB_SE_WUR_2020</strain>
    </source>
</reference>
<dbReference type="InterPro" id="IPR058698">
    <property type="entry name" value="CUB_metazoa"/>
</dbReference>
<evidence type="ECO:0000313" key="3">
    <source>
        <dbReference type="EMBL" id="KAH9632386.1"/>
    </source>
</evidence>
<evidence type="ECO:0000313" key="4">
    <source>
        <dbReference type="Proteomes" id="UP000814243"/>
    </source>
</evidence>
<evidence type="ECO:0000259" key="2">
    <source>
        <dbReference type="Pfam" id="PF26080"/>
    </source>
</evidence>
<gene>
    <name evidence="3" type="ORF">HF086_011886</name>
</gene>
<protein>
    <recommendedName>
        <fullName evidence="2">CUB domain-containing protein</fullName>
    </recommendedName>
</protein>
<name>A0A922SCF8_SPOEX</name>
<feature type="region of interest" description="Disordered" evidence="1">
    <location>
        <begin position="1"/>
        <end position="36"/>
    </location>
</feature>
<dbReference type="EMBL" id="JACEFF010000714">
    <property type="protein sequence ID" value="KAH9632386.1"/>
    <property type="molecule type" value="Genomic_DNA"/>
</dbReference>
<evidence type="ECO:0000256" key="1">
    <source>
        <dbReference type="SAM" id="MobiDB-lite"/>
    </source>
</evidence>
<accession>A0A922SCF8</accession>
<dbReference type="Proteomes" id="UP000814243">
    <property type="component" value="Unassembled WGS sequence"/>
</dbReference>
<proteinExistence type="predicted"/>
<sequence length="109" mass="12180">MQQEEMMPTDDMQTQEDETEGSGNDPQMEAPMREEPSLISRSSYFGAGVCDPHHCGNTFCPGQQRRNCHVETAITPFAVSVHFGPPTVKRSPEENIGMCLRYTQLPCDT</sequence>